<evidence type="ECO:0000313" key="5">
    <source>
        <dbReference type="EMBL" id="KAB2792979.1"/>
    </source>
</evidence>
<dbReference type="EMBL" id="WBWX01000010">
    <property type="protein sequence ID" value="KAB2792979.1"/>
    <property type="molecule type" value="Genomic_DNA"/>
</dbReference>
<dbReference type="InterPro" id="IPR000524">
    <property type="entry name" value="Tscrpt_reg_HTH_GntR"/>
</dbReference>
<dbReference type="InterPro" id="IPR036390">
    <property type="entry name" value="WH_DNA-bd_sf"/>
</dbReference>
<dbReference type="SUPFAM" id="SSF46785">
    <property type="entry name" value="Winged helix' DNA-binding domain"/>
    <property type="match status" value="1"/>
</dbReference>
<keyword evidence="3" id="KW-0804">Transcription</keyword>
<evidence type="ECO:0000259" key="4">
    <source>
        <dbReference type="PROSITE" id="PS50949"/>
    </source>
</evidence>
<dbReference type="InterPro" id="IPR011711">
    <property type="entry name" value="GntR_C"/>
</dbReference>
<dbReference type="SUPFAM" id="SSF48008">
    <property type="entry name" value="GntR ligand-binding domain-like"/>
    <property type="match status" value="1"/>
</dbReference>
<evidence type="ECO:0000256" key="3">
    <source>
        <dbReference type="ARBA" id="ARBA00023163"/>
    </source>
</evidence>
<dbReference type="GO" id="GO:0003677">
    <property type="term" value="F:DNA binding"/>
    <property type="evidence" value="ECO:0007669"/>
    <property type="project" value="UniProtKB-KW"/>
</dbReference>
<dbReference type="PANTHER" id="PTHR43537:SF20">
    <property type="entry name" value="HTH-TYPE TRANSCRIPTIONAL REPRESSOR GLAR"/>
    <property type="match status" value="1"/>
</dbReference>
<dbReference type="Proteomes" id="UP000441102">
    <property type="component" value="Unassembled WGS sequence"/>
</dbReference>
<accession>A0A6I0DJE1</accession>
<evidence type="ECO:0000313" key="6">
    <source>
        <dbReference type="Proteomes" id="UP000441102"/>
    </source>
</evidence>
<dbReference type="Pfam" id="PF07729">
    <property type="entry name" value="FCD"/>
    <property type="match status" value="1"/>
</dbReference>
<reference evidence="5 6" key="1">
    <citation type="submission" date="2019-09" db="EMBL/GenBank/DDBJ databases">
        <title>Taxonomic organization of the family Brucellaceae based on a phylogenomic approach.</title>
        <authorList>
            <person name="Leclercq S."/>
            <person name="Cloeckaert A."/>
            <person name="Zygmunt M.S."/>
        </authorList>
    </citation>
    <scope>NUCLEOTIDE SEQUENCE [LARGE SCALE GENOMIC DNA]</scope>
    <source>
        <strain evidence="5 6">CCUG 34461</strain>
    </source>
</reference>
<keyword evidence="1" id="KW-0805">Transcription regulation</keyword>
<protein>
    <submittedName>
        <fullName evidence="5">FCD domain-containing protein</fullName>
    </submittedName>
</protein>
<keyword evidence="2" id="KW-0238">DNA-binding</keyword>
<dbReference type="InterPro" id="IPR008920">
    <property type="entry name" value="TF_FadR/GntR_C"/>
</dbReference>
<gene>
    <name evidence="5" type="ORF">F9L06_20975</name>
</gene>
<dbReference type="Gene3D" id="1.10.10.10">
    <property type="entry name" value="Winged helix-like DNA-binding domain superfamily/Winged helix DNA-binding domain"/>
    <property type="match status" value="1"/>
</dbReference>
<dbReference type="PROSITE" id="PS50949">
    <property type="entry name" value="HTH_GNTR"/>
    <property type="match status" value="1"/>
</dbReference>
<evidence type="ECO:0000256" key="1">
    <source>
        <dbReference type="ARBA" id="ARBA00023015"/>
    </source>
</evidence>
<dbReference type="InterPro" id="IPR036388">
    <property type="entry name" value="WH-like_DNA-bd_sf"/>
</dbReference>
<organism evidence="5 6">
    <name type="scientific">Brucella anthropi</name>
    <name type="common">Ochrobactrum anthropi</name>
    <dbReference type="NCBI Taxonomy" id="529"/>
    <lineage>
        <taxon>Bacteria</taxon>
        <taxon>Pseudomonadati</taxon>
        <taxon>Pseudomonadota</taxon>
        <taxon>Alphaproteobacteria</taxon>
        <taxon>Hyphomicrobiales</taxon>
        <taxon>Brucellaceae</taxon>
        <taxon>Brucella/Ochrobactrum group</taxon>
        <taxon>Brucella</taxon>
    </lineage>
</organism>
<dbReference type="GO" id="GO:0003700">
    <property type="term" value="F:DNA-binding transcription factor activity"/>
    <property type="evidence" value="ECO:0007669"/>
    <property type="project" value="InterPro"/>
</dbReference>
<dbReference type="SMART" id="SM00895">
    <property type="entry name" value="FCD"/>
    <property type="match status" value="1"/>
</dbReference>
<feature type="domain" description="HTH gntR-type" evidence="4">
    <location>
        <begin position="118"/>
        <end position="185"/>
    </location>
</feature>
<dbReference type="PANTHER" id="PTHR43537">
    <property type="entry name" value="TRANSCRIPTIONAL REGULATOR, GNTR FAMILY"/>
    <property type="match status" value="1"/>
</dbReference>
<proteinExistence type="predicted"/>
<name>A0A6I0DJE1_BRUAN</name>
<sequence length="345" mass="39288">MPPPTRKRLPPSKVCDASSQFHLSFIFPPFAAPIRSCPYPIIKPSRMSIKFRNFFSFAFSHYIRNKDFSVFLILIQMLIGMERRSRNLMRVVISKLYGYKCSQERIRSIIEMAPGGAKTLADLTYRQLREDIIGGRLAAGSKLKLEGLMENYTVGMSPLREALARLAGDLLVVTEGQRGYWVAPLSIDELDDVTRVRTLIETEAVSASIRNGDAAWEEAVHQSFHALAAVEKQLPSSSELLPQSTLETWEECNRAFHSALVSASNSPVLIRLRDSLYQQSERYRRVSLNASRGWRNVHEEHHAIYTAVIERNALRACRMTEIHLRQTAEEVRKAIHTLVSFDQQK</sequence>
<comment type="caution">
    <text evidence="5">The sequence shown here is derived from an EMBL/GenBank/DDBJ whole genome shotgun (WGS) entry which is preliminary data.</text>
</comment>
<dbReference type="AlphaFoldDB" id="A0A6I0DJE1"/>
<dbReference type="SMART" id="SM00345">
    <property type="entry name" value="HTH_GNTR"/>
    <property type="match status" value="1"/>
</dbReference>
<dbReference type="Gene3D" id="1.20.120.530">
    <property type="entry name" value="GntR ligand-binding domain-like"/>
    <property type="match status" value="1"/>
</dbReference>
<dbReference type="Pfam" id="PF00392">
    <property type="entry name" value="GntR"/>
    <property type="match status" value="1"/>
</dbReference>
<evidence type="ECO:0000256" key="2">
    <source>
        <dbReference type="ARBA" id="ARBA00023125"/>
    </source>
</evidence>